<dbReference type="Pfam" id="PF14373">
    <property type="entry name" value="Imm_superinfect"/>
    <property type="match status" value="1"/>
</dbReference>
<dbReference type="InterPro" id="IPR016410">
    <property type="entry name" value="Phage_imm"/>
</dbReference>
<evidence type="ECO:0008006" key="4">
    <source>
        <dbReference type="Google" id="ProtNLM"/>
    </source>
</evidence>
<dbReference type="GeneID" id="9925976"/>
<sequence>MSILLVCALLFFLYLLPGITATYYTTSNNVSVLMVNIFFGWTAIGWIIAFILALKGLTGSQIVRTLIFTVAFVLVTFIMAIAEFAAVSSI</sequence>
<proteinExistence type="predicted"/>
<organism evidence="2 3">
    <name type="scientific">Acinetobacter phage Acj61</name>
    <dbReference type="NCBI Taxonomy" id="760732"/>
    <lineage>
        <taxon>Viruses</taxon>
        <taxon>Duplodnaviria</taxon>
        <taxon>Heunggongvirae</taxon>
        <taxon>Uroviricota</taxon>
        <taxon>Caudoviricetes</taxon>
        <taxon>Pantevenvirales</taxon>
        <taxon>Straboviridae</taxon>
        <taxon>Twarogvirinae</taxon>
        <taxon>Lasallevirus</taxon>
        <taxon>Lasallevirus Acj61</taxon>
        <taxon>Acinetobacter virus Acj61</taxon>
    </lineage>
</organism>
<keyword evidence="1" id="KW-1133">Transmembrane helix</keyword>
<evidence type="ECO:0000256" key="1">
    <source>
        <dbReference type="SAM" id="Phobius"/>
    </source>
</evidence>
<dbReference type="EMBL" id="GU911519">
    <property type="protein sequence ID" value="ADG36050.1"/>
    <property type="molecule type" value="Genomic_DNA"/>
</dbReference>
<keyword evidence="3" id="KW-1185">Reference proteome</keyword>
<reference evidence="2 3" key="1">
    <citation type="journal article" date="2010" name="Virol. J.">
        <title>Genomes of the T4-related bacteriophages as windows on microbial genome evolution.</title>
        <authorList>
            <person name="Petrov V.M."/>
            <person name="Ratnayaka S."/>
            <person name="Nolan J.M."/>
            <person name="Miller E.S."/>
            <person name="Karam J.D."/>
        </authorList>
    </citation>
    <scope>NUCLEOTIDE SEQUENCE [LARGE SCALE GENOMIC DNA]</scope>
</reference>
<protein>
    <recommendedName>
        <fullName evidence="4">Imm immunity to superinfection membrane protein</fullName>
    </recommendedName>
</protein>
<feature type="transmembrane region" description="Helical" evidence="1">
    <location>
        <begin position="66"/>
        <end position="87"/>
    </location>
</feature>
<dbReference type="RefSeq" id="YP_004009702.1">
    <property type="nucleotide sequence ID" value="NC_014661.1"/>
</dbReference>
<evidence type="ECO:0000313" key="3">
    <source>
        <dbReference type="Proteomes" id="UP000008730"/>
    </source>
</evidence>
<dbReference type="KEGG" id="vg:9925976"/>
<keyword evidence="1" id="KW-0472">Membrane</keyword>
<accession>E5E466</accession>
<dbReference type="OrthoDB" id="20243at10239"/>
<keyword evidence="1" id="KW-0812">Transmembrane</keyword>
<evidence type="ECO:0000313" key="2">
    <source>
        <dbReference type="EMBL" id="ADG36050.1"/>
    </source>
</evidence>
<gene>
    <name evidence="2" type="ORF">Acj61p085</name>
</gene>
<feature type="transmembrane region" description="Helical" evidence="1">
    <location>
        <begin position="31"/>
        <end position="54"/>
    </location>
</feature>
<dbReference type="Proteomes" id="UP000008730">
    <property type="component" value="Segment"/>
</dbReference>
<name>E5E466_9CAUD</name>